<dbReference type="PANTHER" id="PTHR10619">
    <property type="entry name" value="F-ACTIN-CAPPING PROTEIN SUBUNIT BETA"/>
    <property type="match status" value="1"/>
</dbReference>
<evidence type="ECO:0000256" key="5">
    <source>
        <dbReference type="ARBA" id="ARBA00023203"/>
    </source>
</evidence>
<dbReference type="GO" id="GO:0000902">
    <property type="term" value="P:cell morphogenesis"/>
    <property type="evidence" value="ECO:0007669"/>
    <property type="project" value="TreeGrafter"/>
</dbReference>
<evidence type="ECO:0000256" key="3">
    <source>
        <dbReference type="ARBA" id="ARBA00022467"/>
    </source>
</evidence>
<comment type="subcellular location">
    <subcellularLocation>
        <location evidence="1 7">Cytoplasm</location>
        <location evidence="1 7">Cytoskeleton</location>
    </subcellularLocation>
</comment>
<keyword evidence="5 7" id="KW-0009">Actin-binding</keyword>
<reference evidence="8 9" key="1">
    <citation type="journal article" date="2016" name="Nat. Commun.">
        <title>Genomes of cryptic chimpanzee Plasmodium species reveal key evolutionary events leading to human malaria.</title>
        <authorList>
            <person name="Sundararaman S.A."/>
            <person name="Plenderleith L.J."/>
            <person name="Liu W."/>
            <person name="Loy D.E."/>
            <person name="Learn G.H."/>
            <person name="Li Y."/>
            <person name="Shaw K.S."/>
            <person name="Ayouba A."/>
            <person name="Peeters M."/>
            <person name="Speede S."/>
            <person name="Shaw G.M."/>
            <person name="Bushman F.D."/>
            <person name="Brisson D."/>
            <person name="Rayner J.C."/>
            <person name="Sharp P.M."/>
            <person name="Hahn B.H."/>
        </authorList>
    </citation>
    <scope>NUCLEOTIDE SEQUENCE [LARGE SCALE GENOMIC DNA]</scope>
    <source>
        <strain evidence="8 9">SY75</strain>
    </source>
</reference>
<dbReference type="InterPro" id="IPR037282">
    <property type="entry name" value="CapZ_alpha/beta"/>
</dbReference>
<dbReference type="VEuPathDB" id="PlasmoDB:PGABG01_0516600"/>
<protein>
    <recommendedName>
        <fullName evidence="7">F-actin-capping protein subunit beta</fullName>
    </recommendedName>
</protein>
<sequence>MNEDKIEAALNICNTLPGHLFDDTIKMLSRIDQNITNNILINKEGSIKIKYDKEENKYYLGNMFNKEKNSYRSPYTNIYFSEQHTNGYVPPDHLRTLEILYNKIFDRYRKAYYMNGLSSVYLWPNPIEDGFVACFLIKKKDIFDKETKIKWEATHLIQVNITNYIIHYQISSTINFEIKQNHNLILSGNINKALENSKKVSDLYLLKDQYFHIQNIGYLIECMENSLRKSIEYIYILKIQDMLNSIKYYNFIDHITYHNNNNNNNKKKKILSNISHSLIFSRENIQNELQSKMKEIKKNSINEK</sequence>
<dbReference type="InterPro" id="IPR042276">
    <property type="entry name" value="CapZ_alpha/beta_2"/>
</dbReference>
<dbReference type="PANTHER" id="PTHR10619:SF0">
    <property type="entry name" value="F-ACTIN-CAPPING PROTEIN SUBUNIT BETA ISOFORMS 1 AND 2"/>
    <property type="match status" value="1"/>
</dbReference>
<evidence type="ECO:0000256" key="7">
    <source>
        <dbReference type="RuleBase" id="RU365078"/>
    </source>
</evidence>
<evidence type="ECO:0000256" key="2">
    <source>
        <dbReference type="ARBA" id="ARBA00006039"/>
    </source>
</evidence>
<evidence type="ECO:0000256" key="1">
    <source>
        <dbReference type="ARBA" id="ARBA00004245"/>
    </source>
</evidence>
<evidence type="ECO:0000313" key="9">
    <source>
        <dbReference type="Proteomes" id="UP000076004"/>
    </source>
</evidence>
<dbReference type="PRINTS" id="PR00192">
    <property type="entry name" value="FACTINCAPB"/>
</dbReference>
<dbReference type="Proteomes" id="UP000076004">
    <property type="component" value="Chromosome 5"/>
</dbReference>
<gene>
    <name evidence="8" type="ORF">PGSY75_0517600</name>
</gene>
<dbReference type="InterPro" id="IPR001698">
    <property type="entry name" value="CAPZB"/>
</dbReference>
<dbReference type="GO" id="GO:0051015">
    <property type="term" value="F:actin filament binding"/>
    <property type="evidence" value="ECO:0007669"/>
    <property type="project" value="TreeGrafter"/>
</dbReference>
<dbReference type="RefSeq" id="XP_018643111.1">
    <property type="nucleotide sequence ID" value="XM_018784456.1"/>
</dbReference>
<dbReference type="Gene3D" id="3.90.1150.210">
    <property type="entry name" value="F-actin capping protein, beta subunit"/>
    <property type="match status" value="1"/>
</dbReference>
<dbReference type="KEGG" id="pgab:PGSY75_0517600"/>
<keyword evidence="6 7" id="KW-0206">Cytoskeleton</keyword>
<keyword evidence="3 7" id="KW-0117">Actin capping</keyword>
<dbReference type="GeneID" id="29775068"/>
<evidence type="ECO:0000256" key="6">
    <source>
        <dbReference type="ARBA" id="ARBA00023212"/>
    </source>
</evidence>
<comment type="function">
    <text evidence="7">F-actin-capping proteins bind in a Ca(2+)-independent manner to the fast growing ends of actin filaments (barbed end) thereby blocking the exchange of subunits at these ends. Unlike other capping proteins (such as gelsolin and severin), these proteins do not sever actin filaments.</text>
</comment>
<dbReference type="AlphaFoldDB" id="A0A151LT94"/>
<proteinExistence type="inferred from homology"/>
<dbReference type="GO" id="GO:0051016">
    <property type="term" value="P:barbed-end actin filament capping"/>
    <property type="evidence" value="ECO:0007669"/>
    <property type="project" value="UniProtKB-UniRule"/>
</dbReference>
<comment type="subunit">
    <text evidence="7">Heterodimer of an alpha and a beta subunit.</text>
</comment>
<name>A0A151LT94_9APIC</name>
<dbReference type="GO" id="GO:0008290">
    <property type="term" value="C:F-actin capping protein complex"/>
    <property type="evidence" value="ECO:0007669"/>
    <property type="project" value="UniProtKB-UniRule"/>
</dbReference>
<accession>A0A151LT94</accession>
<dbReference type="InterPro" id="IPR043175">
    <property type="entry name" value="CAPZB_N"/>
</dbReference>
<comment type="caution">
    <text evidence="8">The sequence shown here is derived from an EMBL/GenBank/DDBJ whole genome shotgun (WGS) entry which is preliminary data.</text>
</comment>
<organism evidence="8 9">
    <name type="scientific">Plasmodium gaboni</name>
    <dbReference type="NCBI Taxonomy" id="647221"/>
    <lineage>
        <taxon>Eukaryota</taxon>
        <taxon>Sar</taxon>
        <taxon>Alveolata</taxon>
        <taxon>Apicomplexa</taxon>
        <taxon>Aconoidasida</taxon>
        <taxon>Haemosporida</taxon>
        <taxon>Plasmodiidae</taxon>
        <taxon>Plasmodium</taxon>
        <taxon>Plasmodium (Laverania)</taxon>
    </lineage>
</organism>
<dbReference type="VEuPathDB" id="PlasmoDB:PGSY75_0517600"/>
<evidence type="ECO:0000313" key="8">
    <source>
        <dbReference type="EMBL" id="KYO02371.1"/>
    </source>
</evidence>
<dbReference type="Pfam" id="PF01115">
    <property type="entry name" value="F_actin_cap_B"/>
    <property type="match status" value="1"/>
</dbReference>
<evidence type="ECO:0000256" key="4">
    <source>
        <dbReference type="ARBA" id="ARBA00022490"/>
    </source>
</evidence>
<comment type="similarity">
    <text evidence="2 7">Belongs to the F-actin-capping protein beta subunit family.</text>
</comment>
<dbReference type="Gene3D" id="1.20.58.570">
    <property type="match status" value="1"/>
</dbReference>
<dbReference type="SUPFAM" id="SSF90096">
    <property type="entry name" value="Subunits of heterodimeric actin filament capping protein Capz"/>
    <property type="match status" value="1"/>
</dbReference>
<keyword evidence="4 7" id="KW-0963">Cytoplasm</keyword>
<dbReference type="EMBL" id="LVLB01000006">
    <property type="protein sequence ID" value="KYO02371.1"/>
    <property type="molecule type" value="Genomic_DNA"/>
</dbReference>